<evidence type="ECO:0000259" key="2">
    <source>
        <dbReference type="Pfam" id="PF03732"/>
    </source>
</evidence>
<evidence type="ECO:0000256" key="1">
    <source>
        <dbReference type="SAM" id="MobiDB-lite"/>
    </source>
</evidence>
<accession>A0A1U7WXY3</accession>
<reference evidence="4" key="2">
    <citation type="submission" date="2025-08" db="UniProtKB">
        <authorList>
            <consortium name="RefSeq"/>
        </authorList>
    </citation>
    <scope>IDENTIFICATION</scope>
    <source>
        <tissue evidence="4">Leaf</tissue>
    </source>
</reference>
<dbReference type="Proteomes" id="UP000189701">
    <property type="component" value="Unplaced"/>
</dbReference>
<feature type="region of interest" description="Disordered" evidence="1">
    <location>
        <begin position="157"/>
        <end position="212"/>
    </location>
</feature>
<name>A0A1U7WXY3_NICSY</name>
<evidence type="ECO:0000313" key="4">
    <source>
        <dbReference type="RefSeq" id="XP_009782171.1"/>
    </source>
</evidence>
<keyword evidence="3" id="KW-1185">Reference proteome</keyword>
<gene>
    <name evidence="4" type="primary">LOC104230949</name>
</gene>
<evidence type="ECO:0000313" key="3">
    <source>
        <dbReference type="Proteomes" id="UP000189701"/>
    </source>
</evidence>
<feature type="compositionally biased region" description="Polar residues" evidence="1">
    <location>
        <begin position="201"/>
        <end position="212"/>
    </location>
</feature>
<organism evidence="3 4">
    <name type="scientific">Nicotiana sylvestris</name>
    <name type="common">Wood tobacco</name>
    <name type="synonym">South American tobacco</name>
    <dbReference type="NCBI Taxonomy" id="4096"/>
    <lineage>
        <taxon>Eukaryota</taxon>
        <taxon>Viridiplantae</taxon>
        <taxon>Streptophyta</taxon>
        <taxon>Embryophyta</taxon>
        <taxon>Tracheophyta</taxon>
        <taxon>Spermatophyta</taxon>
        <taxon>Magnoliopsida</taxon>
        <taxon>eudicotyledons</taxon>
        <taxon>Gunneridae</taxon>
        <taxon>Pentapetalae</taxon>
        <taxon>asterids</taxon>
        <taxon>lamiids</taxon>
        <taxon>Solanales</taxon>
        <taxon>Solanaceae</taxon>
        <taxon>Nicotianoideae</taxon>
        <taxon>Nicotianeae</taxon>
        <taxon>Nicotiana</taxon>
    </lineage>
</organism>
<sequence>MHAIDTEVTDLAAYQLKNVANTWYGTWEESRGEDATPTTWKEFAYVFLDHFLPIEVLEAKALEFERLRRNDISVNEYYLKFISMAKYAPEMVRDMRSRVRQFVLGLSDDLFADANIAAQNNDMTITKMVAFVQGNKDRLKEEERLQKEKDREFIKRAKSAGNFSHGGSQVGGNRQFFRKSKSGPAPSSASAPVQRSKFNKKNQNFRAVGSQS</sequence>
<dbReference type="Pfam" id="PF03732">
    <property type="entry name" value="Retrotrans_gag"/>
    <property type="match status" value="1"/>
</dbReference>
<feature type="domain" description="Retrotransposon gag" evidence="2">
    <location>
        <begin position="11"/>
        <end position="107"/>
    </location>
</feature>
<protein>
    <submittedName>
        <fullName evidence="4">Uncharacterized protein LOC104230949</fullName>
    </submittedName>
</protein>
<dbReference type="RefSeq" id="XP_009782171.1">
    <property type="nucleotide sequence ID" value="XM_009783869.1"/>
</dbReference>
<reference evidence="3" key="1">
    <citation type="journal article" date="2013" name="Genome Biol.">
        <title>Reference genomes and transcriptomes of Nicotiana sylvestris and Nicotiana tomentosiformis.</title>
        <authorList>
            <person name="Sierro N."/>
            <person name="Battey J.N."/>
            <person name="Ouadi S."/>
            <person name="Bovet L."/>
            <person name="Goepfert S."/>
            <person name="Bakaher N."/>
            <person name="Peitsch M.C."/>
            <person name="Ivanov N.V."/>
        </authorList>
    </citation>
    <scope>NUCLEOTIDE SEQUENCE [LARGE SCALE GENOMIC DNA]</scope>
</reference>
<dbReference type="AlphaFoldDB" id="A0A1U7WXY3"/>
<dbReference type="InterPro" id="IPR005162">
    <property type="entry name" value="Retrotrans_gag_dom"/>
</dbReference>
<proteinExistence type="predicted"/>